<dbReference type="Pfam" id="PF21948">
    <property type="entry name" value="LplA-B_cat"/>
    <property type="match status" value="1"/>
</dbReference>
<dbReference type="Proteomes" id="UP000014821">
    <property type="component" value="Unassembled WGS sequence"/>
</dbReference>
<proteinExistence type="predicted"/>
<gene>
    <name evidence="2" type="ORF">CP10881SC42_0355</name>
</gene>
<dbReference type="EMBL" id="ATND01000001">
    <property type="protein sequence ID" value="EPP38508.1"/>
    <property type="molecule type" value="Genomic_DNA"/>
</dbReference>
<dbReference type="PROSITE" id="PS51733">
    <property type="entry name" value="BPL_LPL_CATALYTIC"/>
    <property type="match status" value="1"/>
</dbReference>
<dbReference type="InterPro" id="IPR004143">
    <property type="entry name" value="BPL_LPL_catalytic"/>
</dbReference>
<dbReference type="Gene3D" id="3.30.930.10">
    <property type="entry name" value="Bira Bifunctional Protein, Domain 2"/>
    <property type="match status" value="1"/>
</dbReference>
<keyword evidence="2" id="KW-0436">Ligase</keyword>
<feature type="domain" description="BPL/LPL catalytic" evidence="1">
    <location>
        <begin position="30"/>
        <end position="196"/>
    </location>
</feature>
<evidence type="ECO:0000259" key="1">
    <source>
        <dbReference type="PROSITE" id="PS51733"/>
    </source>
</evidence>
<dbReference type="InterPro" id="IPR053264">
    <property type="entry name" value="Lipoate-ligase_2_inactive"/>
</dbReference>
<protein>
    <submittedName>
        <fullName evidence="2">Biotin/lipoate A/B ligase family protein</fullName>
    </submittedName>
</protein>
<sequence length="235" mass="27583">MLTNKNCYFLHLSEVPIFTQLQLEEALLRNCTENVCLINMNAPEAVVLGISRSVKEDLYLSALRSDNISIIRRYSGGGTVFIDKNSLLVTWIINSSEPMMSSQELMSWTYTIYAPIFPTTFAINENDYTLGNKKVAGNAQYIQRFRWVHHSSFLWDMDIEKIARYLPIPQKQPSYRKQRKHQDFLTTIRPYFPTKKHFIDKLKMSASSLFSWEDLSEHEIKYFIEQPHRKSTRLL</sequence>
<name>A0ABN0MSS5_9CHLA</name>
<accession>A0ABN0MSS5</accession>
<dbReference type="GO" id="GO:0016874">
    <property type="term" value="F:ligase activity"/>
    <property type="evidence" value="ECO:0007669"/>
    <property type="project" value="UniProtKB-KW"/>
</dbReference>
<dbReference type="CDD" id="cd16443">
    <property type="entry name" value="LplA"/>
    <property type="match status" value="1"/>
</dbReference>
<organism evidence="2 3">
    <name type="scientific">Chlamydia avium</name>
    <dbReference type="NCBI Taxonomy" id="1457141"/>
    <lineage>
        <taxon>Bacteria</taxon>
        <taxon>Pseudomonadati</taxon>
        <taxon>Chlamydiota</taxon>
        <taxon>Chlamydiia</taxon>
        <taxon>Chlamydiales</taxon>
        <taxon>Chlamydiaceae</taxon>
        <taxon>Chlamydia/Chlamydophila group</taxon>
        <taxon>Chlamydia</taxon>
    </lineage>
</organism>
<evidence type="ECO:0000313" key="2">
    <source>
        <dbReference type="EMBL" id="EPP38508.1"/>
    </source>
</evidence>
<evidence type="ECO:0000313" key="3">
    <source>
        <dbReference type="Proteomes" id="UP000014821"/>
    </source>
</evidence>
<dbReference type="RefSeq" id="WP_020355827.1">
    <property type="nucleotide sequence ID" value="NZ_KE360587.1"/>
</dbReference>
<reference evidence="2" key="1">
    <citation type="submission" date="2013-04" db="EMBL/GenBank/DDBJ databases">
        <title>Genome sequence of Chlamydia psittaci 10_881_SC42.</title>
        <authorList>
            <person name="Huot-Creasy H."/>
            <person name="McCracken C.L."/>
            <person name="Humphries M."/>
            <person name="Sachse K."/>
            <person name="Laroucau K."/>
            <person name="Bavoil P."/>
            <person name="Myers G.S."/>
        </authorList>
    </citation>
    <scope>NUCLEOTIDE SEQUENCE [LARGE SCALE GENOMIC DNA]</scope>
    <source>
        <strain evidence="2">10_881_SC42</strain>
    </source>
</reference>
<dbReference type="PANTHER" id="PTHR43506">
    <property type="entry name" value="BIOTIN/LIPOATE A/B PROTEIN LIGASE FAMILY"/>
    <property type="match status" value="1"/>
</dbReference>
<keyword evidence="3" id="KW-1185">Reference proteome</keyword>
<dbReference type="PANTHER" id="PTHR43506:SF1">
    <property type="entry name" value="BPL_LPL CATALYTIC DOMAIN-CONTAINING PROTEIN"/>
    <property type="match status" value="1"/>
</dbReference>
<dbReference type="InterPro" id="IPR045864">
    <property type="entry name" value="aa-tRNA-synth_II/BPL/LPL"/>
</dbReference>
<dbReference type="SUPFAM" id="SSF55681">
    <property type="entry name" value="Class II aaRS and biotin synthetases"/>
    <property type="match status" value="1"/>
</dbReference>
<comment type="caution">
    <text evidence="2">The sequence shown here is derived from an EMBL/GenBank/DDBJ whole genome shotgun (WGS) entry which is preliminary data.</text>
</comment>